<sequence>MAHHDALTGLPNRVLFRLEAEQALKRARRGEQLAVIYLDLDGFKAVNDMLGHAIGDRLLVAVADRLRASMRDDAFVARLGGDEFAVVLAVGQPDDLAVLAQRIIETLSTPYDIGDHQLMIGASVGIAVAPTDGHDPDQLLKKADMALYRAKADGRGKYFFFEAWMDERMQ</sequence>
<dbReference type="Pfam" id="PF00990">
    <property type="entry name" value="GGDEF"/>
    <property type="match status" value="1"/>
</dbReference>
<proteinExistence type="predicted"/>
<dbReference type="FunFam" id="3.30.70.270:FF:000001">
    <property type="entry name" value="Diguanylate cyclase domain protein"/>
    <property type="match status" value="1"/>
</dbReference>
<evidence type="ECO:0000256" key="1">
    <source>
        <dbReference type="ARBA" id="ARBA00023239"/>
    </source>
</evidence>
<name>A0A401U0D6_CHIPU</name>
<dbReference type="GO" id="GO:0016829">
    <property type="term" value="F:lyase activity"/>
    <property type="evidence" value="ECO:0007669"/>
    <property type="project" value="UniProtKB-KW"/>
</dbReference>
<dbReference type="EMBL" id="BEZZ01232266">
    <property type="protein sequence ID" value="GCC48339.1"/>
    <property type="molecule type" value="Genomic_DNA"/>
</dbReference>
<evidence type="ECO:0000313" key="4">
    <source>
        <dbReference type="Proteomes" id="UP000287033"/>
    </source>
</evidence>
<dbReference type="PANTHER" id="PTHR46663:SF2">
    <property type="entry name" value="GGDEF DOMAIN-CONTAINING PROTEIN"/>
    <property type="match status" value="1"/>
</dbReference>
<dbReference type="PANTHER" id="PTHR46663">
    <property type="entry name" value="DIGUANYLATE CYCLASE DGCT-RELATED"/>
    <property type="match status" value="1"/>
</dbReference>
<gene>
    <name evidence="3" type="ORF">chiPu_0032280</name>
</gene>
<comment type="caution">
    <text evidence="3">The sequence shown here is derived from an EMBL/GenBank/DDBJ whole genome shotgun (WGS) entry which is preliminary data.</text>
</comment>
<keyword evidence="1" id="KW-0456">Lyase</keyword>
<dbReference type="Gene3D" id="3.30.70.270">
    <property type="match status" value="1"/>
</dbReference>
<feature type="non-terminal residue" evidence="3">
    <location>
        <position position="170"/>
    </location>
</feature>
<dbReference type="InterPro" id="IPR000160">
    <property type="entry name" value="GGDEF_dom"/>
</dbReference>
<reference evidence="3 4" key="1">
    <citation type="journal article" date="2018" name="Nat. Ecol. Evol.">
        <title>Shark genomes provide insights into elasmobranch evolution and the origin of vertebrates.</title>
        <authorList>
            <person name="Hara Y"/>
            <person name="Yamaguchi K"/>
            <person name="Onimaru K"/>
            <person name="Kadota M"/>
            <person name="Koyanagi M"/>
            <person name="Keeley SD"/>
            <person name="Tatsumi K"/>
            <person name="Tanaka K"/>
            <person name="Motone F"/>
            <person name="Kageyama Y"/>
            <person name="Nozu R"/>
            <person name="Adachi N"/>
            <person name="Nishimura O"/>
            <person name="Nakagawa R"/>
            <person name="Tanegashima C"/>
            <person name="Kiyatake I"/>
            <person name="Matsumoto R"/>
            <person name="Murakumo K"/>
            <person name="Nishida K"/>
            <person name="Terakita A"/>
            <person name="Kuratani S"/>
            <person name="Sato K"/>
            <person name="Hyodo S Kuraku.S."/>
        </authorList>
    </citation>
    <scope>NUCLEOTIDE SEQUENCE [LARGE SCALE GENOMIC DNA]</scope>
</reference>
<dbReference type="CDD" id="cd01949">
    <property type="entry name" value="GGDEF"/>
    <property type="match status" value="1"/>
</dbReference>
<dbReference type="Proteomes" id="UP000287033">
    <property type="component" value="Unassembled WGS sequence"/>
</dbReference>
<evidence type="ECO:0000313" key="3">
    <source>
        <dbReference type="EMBL" id="GCC48339.1"/>
    </source>
</evidence>
<evidence type="ECO:0000259" key="2">
    <source>
        <dbReference type="PROSITE" id="PS50887"/>
    </source>
</evidence>
<dbReference type="SMART" id="SM00267">
    <property type="entry name" value="GGDEF"/>
    <property type="match status" value="1"/>
</dbReference>
<dbReference type="InterPro" id="IPR052163">
    <property type="entry name" value="DGC-Regulatory_Protein"/>
</dbReference>
<dbReference type="STRING" id="137246.A0A401U0D6"/>
<dbReference type="SUPFAM" id="SSF55073">
    <property type="entry name" value="Nucleotide cyclase"/>
    <property type="match status" value="1"/>
</dbReference>
<dbReference type="PROSITE" id="PS50887">
    <property type="entry name" value="GGDEF"/>
    <property type="match status" value="1"/>
</dbReference>
<dbReference type="OMA" id="FAIIMPN"/>
<dbReference type="OrthoDB" id="19824at2759"/>
<dbReference type="NCBIfam" id="TIGR00254">
    <property type="entry name" value="GGDEF"/>
    <property type="match status" value="1"/>
</dbReference>
<feature type="domain" description="GGDEF" evidence="2">
    <location>
        <begin position="31"/>
        <end position="163"/>
    </location>
</feature>
<protein>
    <recommendedName>
        <fullName evidence="2">GGDEF domain-containing protein</fullName>
    </recommendedName>
</protein>
<dbReference type="InterPro" id="IPR043128">
    <property type="entry name" value="Rev_trsase/Diguanyl_cyclase"/>
</dbReference>
<dbReference type="InterPro" id="IPR029787">
    <property type="entry name" value="Nucleotide_cyclase"/>
</dbReference>
<accession>A0A401U0D6</accession>
<organism evidence="3 4">
    <name type="scientific">Chiloscyllium punctatum</name>
    <name type="common">Brownbanded bambooshark</name>
    <name type="synonym">Hemiscyllium punctatum</name>
    <dbReference type="NCBI Taxonomy" id="137246"/>
    <lineage>
        <taxon>Eukaryota</taxon>
        <taxon>Metazoa</taxon>
        <taxon>Chordata</taxon>
        <taxon>Craniata</taxon>
        <taxon>Vertebrata</taxon>
        <taxon>Chondrichthyes</taxon>
        <taxon>Elasmobranchii</taxon>
        <taxon>Galeomorphii</taxon>
        <taxon>Galeoidea</taxon>
        <taxon>Orectolobiformes</taxon>
        <taxon>Hemiscylliidae</taxon>
        <taxon>Chiloscyllium</taxon>
    </lineage>
</organism>
<dbReference type="AlphaFoldDB" id="A0A401U0D6"/>
<keyword evidence="4" id="KW-1185">Reference proteome</keyword>